<dbReference type="InterPro" id="IPR050595">
    <property type="entry name" value="Bact_response_regulator"/>
</dbReference>
<keyword evidence="5" id="KW-1185">Reference proteome</keyword>
<gene>
    <name evidence="4" type="ORF">MAE02_35730</name>
</gene>
<dbReference type="SMART" id="SM00448">
    <property type="entry name" value="REC"/>
    <property type="match status" value="1"/>
</dbReference>
<evidence type="ECO:0000313" key="5">
    <source>
        <dbReference type="Proteomes" id="UP000321085"/>
    </source>
</evidence>
<dbReference type="InterPro" id="IPR011006">
    <property type="entry name" value="CheY-like_superfamily"/>
</dbReference>
<comment type="caution">
    <text evidence="4">The sequence shown here is derived from an EMBL/GenBank/DDBJ whole genome shotgun (WGS) entry which is preliminary data.</text>
</comment>
<dbReference type="RefSeq" id="WP_210207506.1">
    <property type="nucleotide sequence ID" value="NZ_BJYU01000050.1"/>
</dbReference>
<proteinExistence type="predicted"/>
<sequence>MFNPPVIAVVDDEEAIRDALSDLLLVMGYSCQAFDRAEAFLAADAPNRFDCLITDIRMPGMNGLELLQHLKAAGSTLPVIIVTSMNDPLVRSRALESGAHAYLTKPVTDDVLLESLKTALPGRQIPGEDEEGPSGS</sequence>
<dbReference type="PANTHER" id="PTHR44591">
    <property type="entry name" value="STRESS RESPONSE REGULATOR PROTEIN 1"/>
    <property type="match status" value="1"/>
</dbReference>
<evidence type="ECO:0000256" key="1">
    <source>
        <dbReference type="ARBA" id="ARBA00022553"/>
    </source>
</evidence>
<dbReference type="PANTHER" id="PTHR44591:SF25">
    <property type="entry name" value="CHEMOTAXIS TWO-COMPONENT RESPONSE REGULATOR"/>
    <property type="match status" value="1"/>
</dbReference>
<feature type="modified residue" description="4-aspartylphosphate" evidence="2">
    <location>
        <position position="55"/>
    </location>
</feature>
<dbReference type="Proteomes" id="UP000321085">
    <property type="component" value="Unassembled WGS sequence"/>
</dbReference>
<reference evidence="4 5" key="1">
    <citation type="submission" date="2019-07" db="EMBL/GenBank/DDBJ databases">
        <title>Whole genome shotgun sequence of Microvirga aerophila NBRC 106136.</title>
        <authorList>
            <person name="Hosoyama A."/>
            <person name="Uohara A."/>
            <person name="Ohji S."/>
            <person name="Ichikawa N."/>
        </authorList>
    </citation>
    <scope>NUCLEOTIDE SEQUENCE [LARGE SCALE GENOMIC DNA]</scope>
    <source>
        <strain evidence="4 5">NBRC 106136</strain>
    </source>
</reference>
<dbReference type="Pfam" id="PF00072">
    <property type="entry name" value="Response_reg"/>
    <property type="match status" value="1"/>
</dbReference>
<dbReference type="AlphaFoldDB" id="A0A512BVK4"/>
<organism evidence="4 5">
    <name type="scientific">Microvirga aerophila</name>
    <dbReference type="NCBI Taxonomy" id="670291"/>
    <lineage>
        <taxon>Bacteria</taxon>
        <taxon>Pseudomonadati</taxon>
        <taxon>Pseudomonadota</taxon>
        <taxon>Alphaproteobacteria</taxon>
        <taxon>Hyphomicrobiales</taxon>
        <taxon>Methylobacteriaceae</taxon>
        <taxon>Microvirga</taxon>
    </lineage>
</organism>
<protein>
    <submittedName>
        <fullName evidence="4">Response regulator</fullName>
    </submittedName>
</protein>
<dbReference type="GO" id="GO:0000160">
    <property type="term" value="P:phosphorelay signal transduction system"/>
    <property type="evidence" value="ECO:0007669"/>
    <property type="project" value="InterPro"/>
</dbReference>
<evidence type="ECO:0000259" key="3">
    <source>
        <dbReference type="PROSITE" id="PS50110"/>
    </source>
</evidence>
<name>A0A512BVK4_9HYPH</name>
<keyword evidence="1 2" id="KW-0597">Phosphoprotein</keyword>
<dbReference type="InterPro" id="IPR001789">
    <property type="entry name" value="Sig_transdc_resp-reg_receiver"/>
</dbReference>
<dbReference type="EMBL" id="BJYU01000050">
    <property type="protein sequence ID" value="GEO15877.1"/>
    <property type="molecule type" value="Genomic_DNA"/>
</dbReference>
<dbReference type="Gene3D" id="3.40.50.2300">
    <property type="match status" value="1"/>
</dbReference>
<evidence type="ECO:0000313" key="4">
    <source>
        <dbReference type="EMBL" id="GEO15877.1"/>
    </source>
</evidence>
<accession>A0A512BVK4</accession>
<feature type="domain" description="Response regulatory" evidence="3">
    <location>
        <begin position="6"/>
        <end position="120"/>
    </location>
</feature>
<dbReference type="PROSITE" id="PS50110">
    <property type="entry name" value="RESPONSE_REGULATORY"/>
    <property type="match status" value="1"/>
</dbReference>
<evidence type="ECO:0000256" key="2">
    <source>
        <dbReference type="PROSITE-ProRule" id="PRU00169"/>
    </source>
</evidence>
<dbReference type="SUPFAM" id="SSF52172">
    <property type="entry name" value="CheY-like"/>
    <property type="match status" value="1"/>
</dbReference>